<comment type="subcellular location">
    <subcellularLocation>
        <location evidence="1">Membrane</location>
        <topology evidence="1">Multi-pass membrane protein</topology>
    </subcellularLocation>
</comment>
<evidence type="ECO:0000259" key="6">
    <source>
        <dbReference type="Pfam" id="PF04932"/>
    </source>
</evidence>
<feature type="transmembrane region" description="Helical" evidence="5">
    <location>
        <begin position="20"/>
        <end position="49"/>
    </location>
</feature>
<dbReference type="PANTHER" id="PTHR37422">
    <property type="entry name" value="TEICHURONIC ACID BIOSYNTHESIS PROTEIN TUAE"/>
    <property type="match status" value="1"/>
</dbReference>
<feature type="transmembrane region" description="Helical" evidence="5">
    <location>
        <begin position="113"/>
        <end position="135"/>
    </location>
</feature>
<feature type="transmembrane region" description="Helical" evidence="5">
    <location>
        <begin position="155"/>
        <end position="175"/>
    </location>
</feature>
<dbReference type="PANTHER" id="PTHR37422:SF13">
    <property type="entry name" value="LIPOPOLYSACCHARIDE BIOSYNTHESIS PROTEIN PA4999-RELATED"/>
    <property type="match status" value="1"/>
</dbReference>
<evidence type="ECO:0000313" key="9">
    <source>
        <dbReference type="Proteomes" id="UP000295536"/>
    </source>
</evidence>
<evidence type="ECO:0000256" key="3">
    <source>
        <dbReference type="ARBA" id="ARBA00022989"/>
    </source>
</evidence>
<feature type="transmembrane region" description="Helical" evidence="5">
    <location>
        <begin position="355"/>
        <end position="373"/>
    </location>
</feature>
<name>A0A4V2UVW2_9BURK</name>
<protein>
    <submittedName>
        <fullName evidence="7 8">O-antigen ligase</fullName>
    </submittedName>
</protein>
<evidence type="ECO:0000313" key="7">
    <source>
        <dbReference type="EMBL" id="TCS97327.1"/>
    </source>
</evidence>
<keyword evidence="4 5" id="KW-0472">Membrane</keyword>
<evidence type="ECO:0000256" key="4">
    <source>
        <dbReference type="ARBA" id="ARBA00023136"/>
    </source>
</evidence>
<dbReference type="GO" id="GO:0016020">
    <property type="term" value="C:membrane"/>
    <property type="evidence" value="ECO:0007669"/>
    <property type="project" value="UniProtKB-SubCell"/>
</dbReference>
<feature type="domain" description="O-antigen ligase-related" evidence="6">
    <location>
        <begin position="189"/>
        <end position="337"/>
    </location>
</feature>
<evidence type="ECO:0000256" key="1">
    <source>
        <dbReference type="ARBA" id="ARBA00004141"/>
    </source>
</evidence>
<dbReference type="InterPro" id="IPR051533">
    <property type="entry name" value="WaaL-like"/>
</dbReference>
<accession>A0A4V2UVW2</accession>
<dbReference type="InterPro" id="IPR007016">
    <property type="entry name" value="O-antigen_ligase-rel_domated"/>
</dbReference>
<feature type="transmembrane region" description="Helical" evidence="5">
    <location>
        <begin position="330"/>
        <end position="348"/>
    </location>
</feature>
<dbReference type="Pfam" id="PF04932">
    <property type="entry name" value="Wzy_C"/>
    <property type="match status" value="1"/>
</dbReference>
<dbReference type="EMBL" id="VJNC01000010">
    <property type="protein sequence ID" value="TSE21313.1"/>
    <property type="molecule type" value="Genomic_DNA"/>
</dbReference>
<dbReference type="Proteomes" id="UP000315577">
    <property type="component" value="Unassembled WGS sequence"/>
</dbReference>
<feature type="transmembrane region" description="Helical" evidence="5">
    <location>
        <begin position="90"/>
        <end position="106"/>
    </location>
</feature>
<dbReference type="EMBL" id="SMAH01000010">
    <property type="protein sequence ID" value="TCS97327.1"/>
    <property type="molecule type" value="Genomic_DNA"/>
</dbReference>
<keyword evidence="3 5" id="KW-1133">Transmembrane helix</keyword>
<gene>
    <name evidence="7" type="ORF">EDC36_110112</name>
    <name evidence="8" type="ORF">Tigna_01701</name>
</gene>
<dbReference type="GO" id="GO:0016874">
    <property type="term" value="F:ligase activity"/>
    <property type="evidence" value="ECO:0007669"/>
    <property type="project" value="UniProtKB-KW"/>
</dbReference>
<keyword evidence="7" id="KW-0436">Ligase</keyword>
<feature type="transmembrane region" description="Helical" evidence="5">
    <location>
        <begin position="204"/>
        <end position="220"/>
    </location>
</feature>
<comment type="caution">
    <text evidence="7">The sequence shown here is derived from an EMBL/GenBank/DDBJ whole genome shotgun (WGS) entry which is preliminary data.</text>
</comment>
<evidence type="ECO:0000313" key="10">
    <source>
        <dbReference type="Proteomes" id="UP000315577"/>
    </source>
</evidence>
<feature type="transmembrane region" description="Helical" evidence="5">
    <location>
        <begin position="61"/>
        <end position="78"/>
    </location>
</feature>
<keyword evidence="10" id="KW-1185">Reference proteome</keyword>
<dbReference type="AlphaFoldDB" id="A0A4V2UVW2"/>
<organism evidence="7 9">
    <name type="scientific">Tepidimonas ignava</name>
    <dbReference type="NCBI Taxonomy" id="114249"/>
    <lineage>
        <taxon>Bacteria</taxon>
        <taxon>Pseudomonadati</taxon>
        <taxon>Pseudomonadota</taxon>
        <taxon>Betaproteobacteria</taxon>
        <taxon>Burkholderiales</taxon>
        <taxon>Tepidimonas</taxon>
    </lineage>
</organism>
<proteinExistence type="predicted"/>
<evidence type="ECO:0000256" key="5">
    <source>
        <dbReference type="SAM" id="Phobius"/>
    </source>
</evidence>
<sequence length="410" mass="44970">MPGDAYLNPPASTWLKALAFLSGFAAFLPIGLVYLTWIAFAIATIIIPGDPQKYKPLRHKIIILIFLPALLATASIFIHGPHEQTATRIFHAYRSGLVIAIGLIVFQMQREWVLKGLFTGSSLALIIIIIHRVIIDLPLASPFYHLLHSDGNASSQKMIMLATVSGMAFWLMFIAKGRKIQLLYLVFWLVSACTVALHSISRNAYLILLALPLAALIYRYRHPKGISIAVALSMALGLAVWVGSDTVRSRSHDAINEIQSFLENGNYIGSTSARARMMLEATTQMLNNPLTGTGTGSWLEHWREKARDAPEVAGLNNPHNDYLLAGMENGIPGLLALVGLLGAFLYVNWKNNDHWGGLGFVVTISVIITAAVNAPFRDAVMGMALTWIMAVCTRLPSSSGYDVHSRPCRE</sequence>
<dbReference type="Proteomes" id="UP000295536">
    <property type="component" value="Unassembled WGS sequence"/>
</dbReference>
<reference evidence="8 10" key="2">
    <citation type="submission" date="2019-07" db="EMBL/GenBank/DDBJ databases">
        <title>Tepidimonas ignava SPS-1037 draft genome.</title>
        <authorList>
            <person name="Da Costa M.S."/>
            <person name="Froufe H.J.C."/>
            <person name="Egas C."/>
            <person name="Albuquerque L."/>
        </authorList>
    </citation>
    <scope>NUCLEOTIDE SEQUENCE [LARGE SCALE GENOMIC DNA]</scope>
    <source>
        <strain evidence="8 10">SPS-1037</strain>
    </source>
</reference>
<feature type="transmembrane region" description="Helical" evidence="5">
    <location>
        <begin position="182"/>
        <end position="198"/>
    </location>
</feature>
<keyword evidence="2 5" id="KW-0812">Transmembrane</keyword>
<evidence type="ECO:0000313" key="8">
    <source>
        <dbReference type="EMBL" id="TSE21313.1"/>
    </source>
</evidence>
<reference evidence="7 9" key="1">
    <citation type="submission" date="2019-03" db="EMBL/GenBank/DDBJ databases">
        <title>Genomic Encyclopedia of Type Strains, Phase IV (KMG-IV): sequencing the most valuable type-strain genomes for metagenomic binning, comparative biology and taxonomic classification.</title>
        <authorList>
            <person name="Goeker M."/>
        </authorList>
    </citation>
    <scope>NUCLEOTIDE SEQUENCE [LARGE SCALE GENOMIC DNA]</scope>
    <source>
        <strain evidence="7 9">DSM 12034</strain>
    </source>
</reference>
<evidence type="ECO:0000256" key="2">
    <source>
        <dbReference type="ARBA" id="ARBA00022692"/>
    </source>
</evidence>
<feature type="transmembrane region" description="Helical" evidence="5">
    <location>
        <begin position="225"/>
        <end position="243"/>
    </location>
</feature>